<dbReference type="InParanoid" id="A0A2P6NG53"/>
<feature type="domain" description="Transcription initiation factor IIE subunit beta E-tether" evidence="2">
    <location>
        <begin position="179"/>
        <end position="209"/>
    </location>
</feature>
<accession>A0A2P6NG53</accession>
<dbReference type="GO" id="GO:0003743">
    <property type="term" value="F:translation initiation factor activity"/>
    <property type="evidence" value="ECO:0007669"/>
    <property type="project" value="UniProtKB-KW"/>
</dbReference>
<dbReference type="GO" id="GO:0005673">
    <property type="term" value="C:transcription factor TFIIE complex"/>
    <property type="evidence" value="ECO:0007669"/>
    <property type="project" value="InterPro"/>
</dbReference>
<proteinExistence type="predicted"/>
<dbReference type="PANTHER" id="PTHR12716">
    <property type="entry name" value="TRANSCRIPTION INITIATION FACTOR IIE, BETA SUBUNIT"/>
    <property type="match status" value="1"/>
</dbReference>
<dbReference type="InterPro" id="IPR016656">
    <property type="entry name" value="TFIIE-bsu"/>
</dbReference>
<evidence type="ECO:0000259" key="2">
    <source>
        <dbReference type="Pfam" id="PF22254"/>
    </source>
</evidence>
<keyword evidence="3" id="KW-0648">Protein biosynthesis</keyword>
<feature type="region of interest" description="Disordered" evidence="1">
    <location>
        <begin position="210"/>
        <end position="239"/>
    </location>
</feature>
<dbReference type="GO" id="GO:0006367">
    <property type="term" value="P:transcription initiation at RNA polymerase II promoter"/>
    <property type="evidence" value="ECO:0007669"/>
    <property type="project" value="InterPro"/>
</dbReference>
<keyword evidence="4" id="KW-1185">Reference proteome</keyword>
<dbReference type="EMBL" id="MDYQ01000093">
    <property type="protein sequence ID" value="PRP82915.1"/>
    <property type="molecule type" value="Genomic_DNA"/>
</dbReference>
<protein>
    <submittedName>
        <fullName evidence="3">Transcription initiation factor IIE2</fullName>
    </submittedName>
</protein>
<evidence type="ECO:0000313" key="3">
    <source>
        <dbReference type="EMBL" id="PRP82915.1"/>
    </source>
</evidence>
<sequence>MMNQDIKQAQLRALLPQRQVQPPPQRVQMGVPMRNMKVPRPAGGSIMKAVSDTLKRDAQRGFNRRELTEAIRQAERGFEMPENDPFWDELAANKFVRYDDINKLYYHKAEHNIRSKLDLEKEIDRNPDGLIEQALRESYRGAEADLNSLVQNRQIIRVVNEEKKPQTVVFPRKNFDLILHIDQEFKNLWSSIKLPDDIDFEKTMKTAGLSMTQQEKKINKRPPPKSRKRAENKKVRILNSHVTDMDLTKDFVRPDQPQ</sequence>
<gene>
    <name evidence="3" type="ORF">PROFUN_06692</name>
</gene>
<dbReference type="Proteomes" id="UP000241769">
    <property type="component" value="Unassembled WGS sequence"/>
</dbReference>
<comment type="caution">
    <text evidence="3">The sequence shown here is derived from an EMBL/GenBank/DDBJ whole genome shotgun (WGS) entry which is preliminary data.</text>
</comment>
<evidence type="ECO:0000256" key="1">
    <source>
        <dbReference type="SAM" id="MobiDB-lite"/>
    </source>
</evidence>
<name>A0A2P6NG53_9EUKA</name>
<dbReference type="Pfam" id="PF22254">
    <property type="entry name" value="TFA2_E-tether"/>
    <property type="match status" value="1"/>
</dbReference>
<dbReference type="InterPro" id="IPR054600">
    <property type="entry name" value="TFA2_E-tether"/>
</dbReference>
<dbReference type="STRING" id="1890364.A0A2P6NG53"/>
<evidence type="ECO:0000313" key="4">
    <source>
        <dbReference type="Proteomes" id="UP000241769"/>
    </source>
</evidence>
<keyword evidence="3" id="KW-0396">Initiation factor</keyword>
<dbReference type="GO" id="GO:0001097">
    <property type="term" value="F:TFIIH-class transcription factor complex binding"/>
    <property type="evidence" value="ECO:0007669"/>
    <property type="project" value="TreeGrafter"/>
</dbReference>
<organism evidence="3 4">
    <name type="scientific">Planoprotostelium fungivorum</name>
    <dbReference type="NCBI Taxonomy" id="1890364"/>
    <lineage>
        <taxon>Eukaryota</taxon>
        <taxon>Amoebozoa</taxon>
        <taxon>Evosea</taxon>
        <taxon>Variosea</taxon>
        <taxon>Cavosteliida</taxon>
        <taxon>Cavosteliaceae</taxon>
        <taxon>Planoprotostelium</taxon>
    </lineage>
</organism>
<feature type="compositionally biased region" description="Basic residues" evidence="1">
    <location>
        <begin position="218"/>
        <end position="231"/>
    </location>
</feature>
<dbReference type="AlphaFoldDB" id="A0A2P6NG53"/>
<reference evidence="3 4" key="1">
    <citation type="journal article" date="2018" name="Genome Biol. Evol.">
        <title>Multiple Roots of Fruiting Body Formation in Amoebozoa.</title>
        <authorList>
            <person name="Hillmann F."/>
            <person name="Forbes G."/>
            <person name="Novohradska S."/>
            <person name="Ferling I."/>
            <person name="Riege K."/>
            <person name="Groth M."/>
            <person name="Westermann M."/>
            <person name="Marz M."/>
            <person name="Spaller T."/>
            <person name="Winckler T."/>
            <person name="Schaap P."/>
            <person name="Glockner G."/>
        </authorList>
    </citation>
    <scope>NUCLEOTIDE SEQUENCE [LARGE SCALE GENOMIC DNA]</scope>
    <source>
        <strain evidence="3 4">Jena</strain>
    </source>
</reference>
<dbReference type="OrthoDB" id="3907302at2759"/>
<dbReference type="PANTHER" id="PTHR12716:SF8">
    <property type="entry name" value="TRANSCRIPTION INITIATION FACTOR IIE SUBUNIT BETA"/>
    <property type="match status" value="1"/>
</dbReference>